<protein>
    <submittedName>
        <fullName evidence="1">DUF938 domain-containing protein</fullName>
    </submittedName>
</protein>
<dbReference type="Proteomes" id="UP000282060">
    <property type="component" value="Unassembled WGS sequence"/>
</dbReference>
<proteinExistence type="predicted"/>
<accession>A0A3S0IGJ9</accession>
<sequence length="200" mass="22795">MSQLPFSQSCENNKDPILKVIKRAFAQSSHVLEIGTGSAQHAAYFARYLPHLIWQTSDQEAYLEGIEMRLAQSNIPNLRDPIALDVTKQWPLSKSETIDAIFTANTLHIMSKEMVEAFFCGIGKYLAPKGQLCIYGPFNYGGEYSSESNARFDIWLKERDHRSAIRNIEWIDALAKKHELKFCADHPMPANNRLLHLTKI</sequence>
<dbReference type="RefSeq" id="WP_126505957.1">
    <property type="nucleotide sequence ID" value="NZ_RXNV01000004.1"/>
</dbReference>
<evidence type="ECO:0000313" key="1">
    <source>
        <dbReference type="EMBL" id="RTR32114.1"/>
    </source>
</evidence>
<dbReference type="Pfam" id="PF06080">
    <property type="entry name" value="DUF938"/>
    <property type="match status" value="1"/>
</dbReference>
<dbReference type="EMBL" id="RXNV01000004">
    <property type="protein sequence ID" value="RTR32114.1"/>
    <property type="molecule type" value="Genomic_DNA"/>
</dbReference>
<name>A0A3S0IGJ9_9GAMM</name>
<dbReference type="InterPro" id="IPR010342">
    <property type="entry name" value="DUF938"/>
</dbReference>
<comment type="caution">
    <text evidence="1">The sequence shown here is derived from an EMBL/GenBank/DDBJ whole genome shotgun (WGS) entry which is preliminary data.</text>
</comment>
<dbReference type="InterPro" id="IPR029063">
    <property type="entry name" value="SAM-dependent_MTases_sf"/>
</dbReference>
<organism evidence="1 2">
    <name type="scientific">Shewanella atlantica</name>
    <dbReference type="NCBI Taxonomy" id="271099"/>
    <lineage>
        <taxon>Bacteria</taxon>
        <taxon>Pseudomonadati</taxon>
        <taxon>Pseudomonadota</taxon>
        <taxon>Gammaproteobacteria</taxon>
        <taxon>Alteromonadales</taxon>
        <taxon>Shewanellaceae</taxon>
        <taxon>Shewanella</taxon>
    </lineage>
</organism>
<dbReference type="SUPFAM" id="SSF53335">
    <property type="entry name" value="S-adenosyl-L-methionine-dependent methyltransferases"/>
    <property type="match status" value="1"/>
</dbReference>
<dbReference type="AlphaFoldDB" id="A0A3S0IGJ9"/>
<gene>
    <name evidence="1" type="ORF">EKG39_11820</name>
</gene>
<dbReference type="PANTHER" id="PTHR20974">
    <property type="entry name" value="UPF0585 PROTEIN CG18661"/>
    <property type="match status" value="1"/>
</dbReference>
<dbReference type="OrthoDB" id="5563826at2"/>
<dbReference type="PANTHER" id="PTHR20974:SF0">
    <property type="entry name" value="UPF0585 PROTEIN CG18661"/>
    <property type="match status" value="1"/>
</dbReference>
<reference evidence="1 2" key="1">
    <citation type="submission" date="2018-12" db="EMBL/GenBank/DDBJ databases">
        <authorList>
            <person name="Yu L."/>
        </authorList>
    </citation>
    <scope>NUCLEOTIDE SEQUENCE [LARGE SCALE GENOMIC DNA]</scope>
    <source>
        <strain evidence="1 2">HAW-EB5</strain>
    </source>
</reference>
<keyword evidence="2" id="KW-1185">Reference proteome</keyword>
<dbReference type="Gene3D" id="3.40.50.150">
    <property type="entry name" value="Vaccinia Virus protein VP39"/>
    <property type="match status" value="1"/>
</dbReference>
<evidence type="ECO:0000313" key="2">
    <source>
        <dbReference type="Proteomes" id="UP000282060"/>
    </source>
</evidence>